<feature type="non-terminal residue" evidence="1">
    <location>
        <position position="1"/>
    </location>
</feature>
<comment type="caution">
    <text evidence="1">The sequence shown here is derived from an EMBL/GenBank/DDBJ whole genome shotgun (WGS) entry which is preliminary data.</text>
</comment>
<proteinExistence type="predicted"/>
<sequence>NQTPIVQKILCTGGSEIKLRYVSDLRKSSATEVQKLISVGPLSSFAGSIICTTNGLGKKNILEIPFGSSQTTATKCVWVSGSEEGTASSSHMAADKQPLKASADVLEKGLIRQASDEGLKPSRAL</sequence>
<reference evidence="1 2" key="1">
    <citation type="journal article" date="2018" name="Genome Biol. Evol.">
        <title>Multiple Roots of Fruiting Body Formation in Amoebozoa.</title>
        <authorList>
            <person name="Hillmann F."/>
            <person name="Forbes G."/>
            <person name="Novohradska S."/>
            <person name="Ferling I."/>
            <person name="Riege K."/>
            <person name="Groth M."/>
            <person name="Westermann M."/>
            <person name="Marz M."/>
            <person name="Spaller T."/>
            <person name="Winckler T."/>
            <person name="Schaap P."/>
            <person name="Glockner G."/>
        </authorList>
    </citation>
    <scope>NUCLEOTIDE SEQUENCE [LARGE SCALE GENOMIC DNA]</scope>
    <source>
        <strain evidence="1 2">Jena</strain>
    </source>
</reference>
<protein>
    <submittedName>
        <fullName evidence="1">Uncharacterized protein</fullName>
    </submittedName>
</protein>
<accession>A0A2P6N291</accession>
<dbReference type="EMBL" id="MDYQ01000241">
    <property type="protein sequence ID" value="PRP78069.1"/>
    <property type="molecule type" value="Genomic_DNA"/>
</dbReference>
<gene>
    <name evidence="1" type="ORF">PROFUN_13878</name>
</gene>
<keyword evidence="2" id="KW-1185">Reference proteome</keyword>
<name>A0A2P6N291_9EUKA</name>
<evidence type="ECO:0000313" key="1">
    <source>
        <dbReference type="EMBL" id="PRP78069.1"/>
    </source>
</evidence>
<organism evidence="1 2">
    <name type="scientific">Planoprotostelium fungivorum</name>
    <dbReference type="NCBI Taxonomy" id="1890364"/>
    <lineage>
        <taxon>Eukaryota</taxon>
        <taxon>Amoebozoa</taxon>
        <taxon>Evosea</taxon>
        <taxon>Variosea</taxon>
        <taxon>Cavosteliida</taxon>
        <taxon>Cavosteliaceae</taxon>
        <taxon>Planoprotostelium</taxon>
    </lineage>
</organism>
<dbReference type="InParanoid" id="A0A2P6N291"/>
<dbReference type="Proteomes" id="UP000241769">
    <property type="component" value="Unassembled WGS sequence"/>
</dbReference>
<evidence type="ECO:0000313" key="2">
    <source>
        <dbReference type="Proteomes" id="UP000241769"/>
    </source>
</evidence>
<dbReference type="AlphaFoldDB" id="A0A2P6N291"/>